<accession>A0A8S2ZWS2</accession>
<proteinExistence type="predicted"/>
<feature type="non-terminal residue" evidence="1">
    <location>
        <position position="23"/>
    </location>
</feature>
<sequence>MMIEAMEGVEEGVRVGEELRKDV</sequence>
<dbReference type="Proteomes" id="UP000681722">
    <property type="component" value="Unassembled WGS sequence"/>
</dbReference>
<organism evidence="1 2">
    <name type="scientific">Didymodactylos carnosus</name>
    <dbReference type="NCBI Taxonomy" id="1234261"/>
    <lineage>
        <taxon>Eukaryota</taxon>
        <taxon>Metazoa</taxon>
        <taxon>Spiralia</taxon>
        <taxon>Gnathifera</taxon>
        <taxon>Rotifera</taxon>
        <taxon>Eurotatoria</taxon>
        <taxon>Bdelloidea</taxon>
        <taxon>Philodinida</taxon>
        <taxon>Philodinidae</taxon>
        <taxon>Didymodactylos</taxon>
    </lineage>
</organism>
<dbReference type="AlphaFoldDB" id="A0A8S2ZWS2"/>
<protein>
    <submittedName>
        <fullName evidence="1">Uncharacterized protein</fullName>
    </submittedName>
</protein>
<name>A0A8S2ZWS2_9BILA</name>
<evidence type="ECO:0000313" key="2">
    <source>
        <dbReference type="Proteomes" id="UP000681722"/>
    </source>
</evidence>
<reference evidence="1" key="1">
    <citation type="submission" date="2021-02" db="EMBL/GenBank/DDBJ databases">
        <authorList>
            <person name="Nowell W R."/>
        </authorList>
    </citation>
    <scope>NUCLEOTIDE SEQUENCE</scope>
</reference>
<evidence type="ECO:0000313" key="1">
    <source>
        <dbReference type="EMBL" id="CAF4667705.1"/>
    </source>
</evidence>
<gene>
    <name evidence="1" type="ORF">SRO942_LOCUS50794</name>
</gene>
<dbReference type="EMBL" id="CAJOBC010148677">
    <property type="protein sequence ID" value="CAF4667705.1"/>
    <property type="molecule type" value="Genomic_DNA"/>
</dbReference>
<comment type="caution">
    <text evidence="1">The sequence shown here is derived from an EMBL/GenBank/DDBJ whole genome shotgun (WGS) entry which is preliminary data.</text>
</comment>